<comment type="caution">
    <text evidence="1">The sequence shown here is derived from an EMBL/GenBank/DDBJ whole genome shotgun (WGS) entry which is preliminary data.</text>
</comment>
<dbReference type="EMBL" id="JBHUMO010000068">
    <property type="protein sequence ID" value="MFD2729899.1"/>
    <property type="molecule type" value="Genomic_DNA"/>
</dbReference>
<protein>
    <submittedName>
        <fullName evidence="1">IS21 family transposase</fullName>
    </submittedName>
</protein>
<dbReference type="Proteomes" id="UP001597427">
    <property type="component" value="Unassembled WGS sequence"/>
</dbReference>
<feature type="non-terminal residue" evidence="1">
    <location>
        <position position="1"/>
    </location>
</feature>
<organism evidence="1 2">
    <name type="scientific">Enterococcus camelliae</name>
    <dbReference type="NCBI Taxonomy" id="453959"/>
    <lineage>
        <taxon>Bacteria</taxon>
        <taxon>Bacillati</taxon>
        <taxon>Bacillota</taxon>
        <taxon>Bacilli</taxon>
        <taxon>Lactobacillales</taxon>
        <taxon>Enterococcaceae</taxon>
        <taxon>Enterococcus</taxon>
    </lineage>
</organism>
<feature type="non-terminal residue" evidence="1">
    <location>
        <position position="69"/>
    </location>
</feature>
<evidence type="ECO:0000313" key="1">
    <source>
        <dbReference type="EMBL" id="MFD2729899.1"/>
    </source>
</evidence>
<name>A0ABW5TM69_9ENTE</name>
<accession>A0ABW5TM69</accession>
<sequence>NEKGSVENKVGYVRYNFFSSTPIMKDFVSFNEALSKGLAQDRERIHYEKQVRIDELWLTEKVDLLALPD</sequence>
<evidence type="ECO:0000313" key="2">
    <source>
        <dbReference type="Proteomes" id="UP001597427"/>
    </source>
</evidence>
<gene>
    <name evidence="1" type="ORF">ACFSR0_10950</name>
</gene>
<proteinExistence type="predicted"/>
<keyword evidence="2" id="KW-1185">Reference proteome</keyword>
<reference evidence="2" key="1">
    <citation type="journal article" date="2019" name="Int. J. Syst. Evol. Microbiol.">
        <title>The Global Catalogue of Microorganisms (GCM) 10K type strain sequencing project: providing services to taxonomists for standard genome sequencing and annotation.</title>
        <authorList>
            <consortium name="The Broad Institute Genomics Platform"/>
            <consortium name="The Broad Institute Genome Sequencing Center for Infectious Disease"/>
            <person name="Wu L."/>
            <person name="Ma J."/>
        </authorList>
    </citation>
    <scope>NUCLEOTIDE SEQUENCE [LARGE SCALE GENOMIC DNA]</scope>
    <source>
        <strain evidence="2">TISTR 932</strain>
    </source>
</reference>